<dbReference type="OrthoDB" id="1068680at2"/>
<dbReference type="InterPro" id="IPR025269">
    <property type="entry name" value="SAM-like_dom"/>
</dbReference>
<dbReference type="GO" id="GO:0015074">
    <property type="term" value="P:DNA integration"/>
    <property type="evidence" value="ECO:0007669"/>
    <property type="project" value="InterPro"/>
</dbReference>
<dbReference type="GO" id="GO:0003677">
    <property type="term" value="F:DNA binding"/>
    <property type="evidence" value="ECO:0007669"/>
    <property type="project" value="UniProtKB-KW"/>
</dbReference>
<dbReference type="Pfam" id="PF13102">
    <property type="entry name" value="Phage_int_SAM_5"/>
    <property type="match status" value="1"/>
</dbReference>
<dbReference type="InterPro" id="IPR010998">
    <property type="entry name" value="Integrase_recombinase_N"/>
</dbReference>
<dbReference type="HOGENOM" id="CLU_033139_0_1_10"/>
<dbReference type="RefSeq" id="WP_038532092.1">
    <property type="nucleotide sequence ID" value="NZ_HG315671.1"/>
</dbReference>
<evidence type="ECO:0000259" key="4">
    <source>
        <dbReference type="Pfam" id="PF00589"/>
    </source>
</evidence>
<name>T2KQQ1_FORAG</name>
<evidence type="ECO:0000256" key="1">
    <source>
        <dbReference type="ARBA" id="ARBA00008857"/>
    </source>
</evidence>
<dbReference type="PANTHER" id="PTHR30349:SF64">
    <property type="entry name" value="PROPHAGE INTEGRASE INTD-RELATED"/>
    <property type="match status" value="1"/>
</dbReference>
<dbReference type="Gene3D" id="1.10.443.10">
    <property type="entry name" value="Intergrase catalytic core"/>
    <property type="match status" value="1"/>
</dbReference>
<organism evidence="7 8">
    <name type="scientific">Formosa agariphila (strain DSM 15362 / KCTC 12365 / LMG 23005 / KMM 3901 / M-2Alg 35-1)</name>
    <dbReference type="NCBI Taxonomy" id="1347342"/>
    <lineage>
        <taxon>Bacteria</taxon>
        <taxon>Pseudomonadati</taxon>
        <taxon>Bacteroidota</taxon>
        <taxon>Flavobacteriia</taxon>
        <taxon>Flavobacteriales</taxon>
        <taxon>Flavobacteriaceae</taxon>
        <taxon>Formosa</taxon>
    </lineage>
</organism>
<feature type="domain" description="Arm DNA-binding" evidence="6">
    <location>
        <begin position="8"/>
        <end position="93"/>
    </location>
</feature>
<sequence>MSSSVKVVIRKKPNEHKEYPLAIRITKERKSSYHYIGQYILLEHWDKRNNRVKKSHPYADNLNSLLLTKIAEANKSLLNLQEEDCDISSSQIKEKLYTTQSFNFFDFSNTYLEELKVNNKLTRLSSEKAYLGNLLKFNKSKNLTFKEINVKYLNQYKTFLKSKRSLNERSAINNLIFIRTIFNRAIQFEVTKQEFYPFGKHKIKIKFPETKKIGLNHDEIKKIEDLKNLSDKEIHARNIWLFSFYLAGIRAADVFKLKWNDISDGRLNYEMDKNTKKVTLKMPEQALKICNSYLKLKQTKDDFIFPEMKFADFNNPADVLSKIKAANRKTNKYLKSIAVKAEITKSLTMHISRHSFGNIAGDRISPLMLQKLYRHSHLSTTIGYQGNFIHKDADDALDRVINF</sequence>
<evidence type="ECO:0000256" key="3">
    <source>
        <dbReference type="ARBA" id="ARBA00023172"/>
    </source>
</evidence>
<dbReference type="InterPro" id="IPR002104">
    <property type="entry name" value="Integrase_catalytic"/>
</dbReference>
<dbReference type="eggNOG" id="COG0582">
    <property type="taxonomic scope" value="Bacteria"/>
</dbReference>
<keyword evidence="2" id="KW-0238">DNA-binding</keyword>
<dbReference type="Pfam" id="PF17293">
    <property type="entry name" value="Arm-DNA-bind_5"/>
    <property type="match status" value="1"/>
</dbReference>
<reference evidence="7 8" key="1">
    <citation type="journal article" date="2013" name="Appl. Environ. Microbiol.">
        <title>The genome of the alga-associated marine flavobacterium Formosa agariphila KMM 3901T reveals a broad potential for degradation of algal polysaccharides.</title>
        <authorList>
            <person name="Mann A.J."/>
            <person name="Hahnke R.L."/>
            <person name="Huang S."/>
            <person name="Werner J."/>
            <person name="Xing P."/>
            <person name="Barbeyron T."/>
            <person name="Huettel B."/>
            <person name="Stueber K."/>
            <person name="Reinhardt R."/>
            <person name="Harder J."/>
            <person name="Gloeckner F.O."/>
            <person name="Amann R.I."/>
            <person name="Teeling H."/>
        </authorList>
    </citation>
    <scope>NUCLEOTIDE SEQUENCE [LARGE SCALE GENOMIC DNA]</scope>
    <source>
        <strain evidence="8">DSM 15362 / KCTC 12365 / LMG 23005 / KMM 3901</strain>
    </source>
</reference>
<feature type="domain" description="Tyr recombinase" evidence="4">
    <location>
        <begin position="215"/>
        <end position="385"/>
    </location>
</feature>
<accession>T2KQQ1</accession>
<keyword evidence="8" id="KW-1185">Reference proteome</keyword>
<evidence type="ECO:0000313" key="7">
    <source>
        <dbReference type="EMBL" id="CDF80781.1"/>
    </source>
</evidence>
<keyword evidence="3" id="KW-0233">DNA recombination</keyword>
<dbReference type="InterPro" id="IPR011010">
    <property type="entry name" value="DNA_brk_join_enz"/>
</dbReference>
<gene>
    <name evidence="7" type="ORF">BN863_30690</name>
</gene>
<dbReference type="Gene3D" id="1.10.150.130">
    <property type="match status" value="1"/>
</dbReference>
<evidence type="ECO:0000259" key="5">
    <source>
        <dbReference type="Pfam" id="PF13102"/>
    </source>
</evidence>
<evidence type="ECO:0000256" key="2">
    <source>
        <dbReference type="ARBA" id="ARBA00023125"/>
    </source>
</evidence>
<dbReference type="PATRIC" id="fig|1347342.6.peg.3088"/>
<dbReference type="PANTHER" id="PTHR30349">
    <property type="entry name" value="PHAGE INTEGRASE-RELATED"/>
    <property type="match status" value="1"/>
</dbReference>
<feature type="domain" description="Phage integrase SAM-like" evidence="5">
    <location>
        <begin position="103"/>
        <end position="203"/>
    </location>
</feature>
<evidence type="ECO:0000259" key="6">
    <source>
        <dbReference type="Pfam" id="PF17293"/>
    </source>
</evidence>
<dbReference type="InterPro" id="IPR035386">
    <property type="entry name" value="Arm-DNA-bind_5"/>
</dbReference>
<dbReference type="Pfam" id="PF00589">
    <property type="entry name" value="Phage_integrase"/>
    <property type="match status" value="1"/>
</dbReference>
<protein>
    <submittedName>
        <fullName evidence="7">Site-specific recombinase XerD</fullName>
    </submittedName>
</protein>
<dbReference type="Proteomes" id="UP000016160">
    <property type="component" value="Chromosome"/>
</dbReference>
<dbReference type="InterPro" id="IPR050090">
    <property type="entry name" value="Tyrosine_recombinase_XerCD"/>
</dbReference>
<dbReference type="InterPro" id="IPR013762">
    <property type="entry name" value="Integrase-like_cat_sf"/>
</dbReference>
<dbReference type="EMBL" id="HG315671">
    <property type="protein sequence ID" value="CDF80781.1"/>
    <property type="molecule type" value="Genomic_DNA"/>
</dbReference>
<dbReference type="SUPFAM" id="SSF56349">
    <property type="entry name" value="DNA breaking-rejoining enzymes"/>
    <property type="match status" value="1"/>
</dbReference>
<comment type="similarity">
    <text evidence="1">Belongs to the 'phage' integrase family.</text>
</comment>
<dbReference type="STRING" id="1347342.BN863_30690"/>
<dbReference type="AlphaFoldDB" id="T2KQQ1"/>
<evidence type="ECO:0000313" key="8">
    <source>
        <dbReference type="Proteomes" id="UP000016160"/>
    </source>
</evidence>
<dbReference type="GO" id="GO:0006310">
    <property type="term" value="P:DNA recombination"/>
    <property type="evidence" value="ECO:0007669"/>
    <property type="project" value="UniProtKB-KW"/>
</dbReference>
<proteinExistence type="inferred from homology"/>